<evidence type="ECO:0000313" key="3">
    <source>
        <dbReference type="Proteomes" id="UP000250235"/>
    </source>
</evidence>
<feature type="coiled-coil region" evidence="1">
    <location>
        <begin position="19"/>
        <end position="46"/>
    </location>
</feature>
<keyword evidence="1" id="KW-0175">Coiled coil</keyword>
<gene>
    <name evidence="2" type="ORF">F511_43429</name>
</gene>
<accession>A0A2Z6ZZW2</accession>
<protein>
    <submittedName>
        <fullName evidence="2">Uncharacterized protein</fullName>
    </submittedName>
</protein>
<dbReference type="PANTHER" id="PTHR34452:SF7">
    <property type="entry name" value="MYOSIN HEAVY CHAIN-RELATED PROTEIN"/>
    <property type="match status" value="1"/>
</dbReference>
<name>A0A2Z6ZZW2_9LAMI</name>
<dbReference type="EMBL" id="KV020711">
    <property type="protein sequence ID" value="KZV14403.1"/>
    <property type="molecule type" value="Genomic_DNA"/>
</dbReference>
<dbReference type="Proteomes" id="UP000250235">
    <property type="component" value="Unassembled WGS sequence"/>
</dbReference>
<sequence length="165" mass="19064">MEEELKEMQGRYSEISLKFAEVEGERQQLMVKLRNLKNARKNSQTATDSVYESFSKPTSVGLFAIARSLSLKASLATLAEDITITFVEPNFILMRGPYFFVSWRRYTWGCIGSNSCRFPISGSPFGPGGRREVLFGFFDFNIRLKRKTVEKERRRNEMAMIMFLT</sequence>
<evidence type="ECO:0000313" key="2">
    <source>
        <dbReference type="EMBL" id="KZV14403.1"/>
    </source>
</evidence>
<organism evidence="2 3">
    <name type="scientific">Dorcoceras hygrometricum</name>
    <dbReference type="NCBI Taxonomy" id="472368"/>
    <lineage>
        <taxon>Eukaryota</taxon>
        <taxon>Viridiplantae</taxon>
        <taxon>Streptophyta</taxon>
        <taxon>Embryophyta</taxon>
        <taxon>Tracheophyta</taxon>
        <taxon>Spermatophyta</taxon>
        <taxon>Magnoliopsida</taxon>
        <taxon>eudicotyledons</taxon>
        <taxon>Gunneridae</taxon>
        <taxon>Pentapetalae</taxon>
        <taxon>asterids</taxon>
        <taxon>lamiids</taxon>
        <taxon>Lamiales</taxon>
        <taxon>Gesneriaceae</taxon>
        <taxon>Didymocarpoideae</taxon>
        <taxon>Trichosporeae</taxon>
        <taxon>Loxocarpinae</taxon>
        <taxon>Dorcoceras</taxon>
    </lineage>
</organism>
<dbReference type="AlphaFoldDB" id="A0A2Z6ZZW2"/>
<evidence type="ECO:0000256" key="1">
    <source>
        <dbReference type="SAM" id="Coils"/>
    </source>
</evidence>
<dbReference type="OrthoDB" id="2018427at2759"/>
<keyword evidence="3" id="KW-1185">Reference proteome</keyword>
<dbReference type="PANTHER" id="PTHR34452">
    <property type="entry name" value="MYOSIN HEAVY CHAIN-RELATED PROTEIN"/>
    <property type="match status" value="1"/>
</dbReference>
<reference evidence="2 3" key="1">
    <citation type="journal article" date="2015" name="Proc. Natl. Acad. Sci. U.S.A.">
        <title>The resurrection genome of Boea hygrometrica: A blueprint for survival of dehydration.</title>
        <authorList>
            <person name="Xiao L."/>
            <person name="Yang G."/>
            <person name="Zhang L."/>
            <person name="Yang X."/>
            <person name="Zhao S."/>
            <person name="Ji Z."/>
            <person name="Zhou Q."/>
            <person name="Hu M."/>
            <person name="Wang Y."/>
            <person name="Chen M."/>
            <person name="Xu Y."/>
            <person name="Jin H."/>
            <person name="Xiao X."/>
            <person name="Hu G."/>
            <person name="Bao F."/>
            <person name="Hu Y."/>
            <person name="Wan P."/>
            <person name="Li L."/>
            <person name="Deng X."/>
            <person name="Kuang T."/>
            <person name="Xiang C."/>
            <person name="Zhu J.K."/>
            <person name="Oliver M.J."/>
            <person name="He Y."/>
        </authorList>
    </citation>
    <scope>NUCLEOTIDE SEQUENCE [LARGE SCALE GENOMIC DNA]</scope>
    <source>
        <strain evidence="3">cv. XS01</strain>
    </source>
</reference>
<proteinExistence type="predicted"/>